<keyword evidence="9" id="KW-1185">Reference proteome</keyword>
<feature type="transmembrane region" description="Helical" evidence="7">
    <location>
        <begin position="421"/>
        <end position="438"/>
    </location>
</feature>
<evidence type="ECO:0000256" key="7">
    <source>
        <dbReference type="RuleBase" id="RU910716"/>
    </source>
</evidence>
<feature type="region of interest" description="Disordered" evidence="8">
    <location>
        <begin position="916"/>
        <end position="993"/>
    </location>
</feature>
<name>A0A6P6Y1P9_DERPT</name>
<reference evidence="10" key="1">
    <citation type="submission" date="2025-08" db="UniProtKB">
        <authorList>
            <consortium name="RefSeq"/>
        </authorList>
    </citation>
    <scope>IDENTIFICATION</scope>
    <source>
        <strain evidence="10">Airmid</strain>
    </source>
</reference>
<protein>
    <recommendedName>
        <fullName evidence="7">XK-related protein</fullName>
    </recommendedName>
</protein>
<dbReference type="Proteomes" id="UP000515146">
    <property type="component" value="Unplaced"/>
</dbReference>
<feature type="transmembrane region" description="Helical" evidence="7">
    <location>
        <begin position="313"/>
        <end position="331"/>
    </location>
</feature>
<evidence type="ECO:0000256" key="8">
    <source>
        <dbReference type="SAM" id="MobiDB-lite"/>
    </source>
</evidence>
<feature type="compositionally biased region" description="Basic and acidic residues" evidence="8">
    <location>
        <begin position="873"/>
        <end position="885"/>
    </location>
</feature>
<feature type="transmembrane region" description="Helical" evidence="7">
    <location>
        <begin position="480"/>
        <end position="503"/>
    </location>
</feature>
<evidence type="ECO:0000256" key="6">
    <source>
        <dbReference type="ARBA" id="ARBA00023136"/>
    </source>
</evidence>
<keyword evidence="4 7" id="KW-0812">Transmembrane</keyword>
<feature type="transmembrane region" description="Helical" evidence="7">
    <location>
        <begin position="343"/>
        <end position="366"/>
    </location>
</feature>
<evidence type="ECO:0000256" key="5">
    <source>
        <dbReference type="ARBA" id="ARBA00022989"/>
    </source>
</evidence>
<dbReference type="PANTHER" id="PTHR16024">
    <property type="entry name" value="XK-RELATED PROTEIN"/>
    <property type="match status" value="1"/>
</dbReference>
<feature type="compositionally biased region" description="Basic residues" evidence="8">
    <location>
        <begin position="922"/>
        <end position="954"/>
    </location>
</feature>
<dbReference type="Pfam" id="PF09815">
    <property type="entry name" value="XK-related"/>
    <property type="match status" value="1"/>
</dbReference>
<evidence type="ECO:0000256" key="2">
    <source>
        <dbReference type="ARBA" id="ARBA00008789"/>
    </source>
</evidence>
<gene>
    <name evidence="10" type="primary">LOC113793578</name>
</gene>
<feature type="region of interest" description="Disordered" evidence="8">
    <location>
        <begin position="845"/>
        <end position="904"/>
    </location>
</feature>
<dbReference type="InterPro" id="IPR050895">
    <property type="entry name" value="XK-related_scramblase"/>
</dbReference>
<dbReference type="AlphaFoldDB" id="A0A6P6Y1P9"/>
<keyword evidence="6 7" id="KW-0472">Membrane</keyword>
<dbReference type="PANTHER" id="PTHR16024:SF4">
    <property type="entry name" value="XK-RELATED PROTEIN"/>
    <property type="match status" value="1"/>
</dbReference>
<keyword evidence="3" id="KW-1003">Cell membrane</keyword>
<comment type="similarity">
    <text evidence="2 7">Belongs to the XK family.</text>
</comment>
<feature type="transmembrane region" description="Helical" evidence="7">
    <location>
        <begin position="378"/>
        <end position="400"/>
    </location>
</feature>
<dbReference type="InterPro" id="IPR018629">
    <property type="entry name" value="XK-rel"/>
</dbReference>
<dbReference type="OrthoDB" id="6356248at2759"/>
<evidence type="ECO:0000256" key="4">
    <source>
        <dbReference type="ARBA" id="ARBA00022692"/>
    </source>
</evidence>
<evidence type="ECO:0000256" key="1">
    <source>
        <dbReference type="ARBA" id="ARBA00004651"/>
    </source>
</evidence>
<feature type="transmembrane region" description="Helical" evidence="7">
    <location>
        <begin position="179"/>
        <end position="199"/>
    </location>
</feature>
<evidence type="ECO:0000313" key="9">
    <source>
        <dbReference type="Proteomes" id="UP000515146"/>
    </source>
</evidence>
<proteinExistence type="inferred from homology"/>
<dbReference type="GO" id="GO:0005886">
    <property type="term" value="C:plasma membrane"/>
    <property type="evidence" value="ECO:0007669"/>
    <property type="project" value="UniProtKB-SubCell"/>
</dbReference>
<comment type="subcellular location">
    <subcellularLocation>
        <location evidence="1">Cell membrane</location>
        <topology evidence="1">Multi-pass membrane protein</topology>
    </subcellularLocation>
    <subcellularLocation>
        <location evidence="7">Membrane</location>
        <topology evidence="7">Multi-pass membrane protein</topology>
    </subcellularLocation>
</comment>
<sequence>MIATKDSKRLARVFLDTSQLDDQQQQPNEVRSDCNANIYTEPTVINTTLTNQQPPPQIPFNFSESPPSMNNAMNDFGNESLTIVGQDIAITLRQGQLTQTLLANAPSVNSAAVNEILQTNPRQPTHIPKQNQQVVFYPNRIEFLPLCDLLFNIISLAAYFCDVVFDSVTAYTLYLNRQFTWLSVSLFLILMTAIISQILSYRWYRRDIREQYGNNDPKPNQHCSSANHIMSHPDRWKDNSSQMMIIIHLLQCGVLWRYFKLFAPVNLATVKREVSELCILRMVHAFFQAGPMLLLQTYLVWRKPSLNMITDLNIISIFLSLFSICWALSSFNKNIRPDKIHRLVLTWFGVIFQFFWRVGTITSRIVALTVYAVLYEQWVFVVIFLHWFSMLLWLLTPHMLQHFDHHADGTTHQKCNRKKKLFGASALAWIYVFCFVNMEDNHSRYRMLAFYMMMFAENILLLSISMFFDNRLSKVHGYRSLAICLVFGSFLFGVIFMCIYYRYFHIRNLKNSIQCSSVATGKTMDFENCLSSRPDQISIKEKSLLDQLVMNQTQTFAMNHKDMDPKLLPFAINTIPFLNQHSQSLCNNLNHMNADGNSSINDKNIPGVFNCRLNPALKRKKKKPSTIPPLPQEMFMNVVDANDQFTNKLPSKNALESISENGAIVNKNSTHNQRPALDSWKPGIHSKNFIQQIQRPFTNSSALMRSYRQSPAETCWRKPEISGRSWSISPTAMMKISESSKFKSDIIQPKNSISIQQPTTRFTDKLDFALMNQLKSESNEIMKNNKIVRPKPIVQHSINIDSISEMNIDMDLSDRQALNCGNFSTDKHNQEAILNYYEYLNSLKNPKKDHSGSSDNNPEMFNMLHQRPPVPGRESRNKMKEDQDIHQSANNYDEGKKSLLNSNTGKNQAFKTTVLTSSLKQPHQHHRHSTRKKRFHQSGKNSKNRIKSNQKYRSRSTNSFTTSDSSSALSLKSDFSSGEDGDIESDVNHHTDAQRKYINSNRTKLHSPSTSTNFYDQVNQDYDRIIVSGDLNNVQNDCQAHLVIDSGYGQIATTNVNMFNHVLPSTAAKYSSNFHHSNSNRPQKLLHEQIAKKHNTPL</sequence>
<organism evidence="9 10">
    <name type="scientific">Dermatophagoides pteronyssinus</name>
    <name type="common">European house dust mite</name>
    <dbReference type="NCBI Taxonomy" id="6956"/>
    <lineage>
        <taxon>Eukaryota</taxon>
        <taxon>Metazoa</taxon>
        <taxon>Ecdysozoa</taxon>
        <taxon>Arthropoda</taxon>
        <taxon>Chelicerata</taxon>
        <taxon>Arachnida</taxon>
        <taxon>Acari</taxon>
        <taxon>Acariformes</taxon>
        <taxon>Sarcoptiformes</taxon>
        <taxon>Astigmata</taxon>
        <taxon>Psoroptidia</taxon>
        <taxon>Analgoidea</taxon>
        <taxon>Pyroglyphidae</taxon>
        <taxon>Dermatophagoidinae</taxon>
        <taxon>Dermatophagoides</taxon>
    </lineage>
</organism>
<dbReference type="InParanoid" id="A0A6P6Y1P9"/>
<feature type="transmembrane region" description="Helical" evidence="7">
    <location>
        <begin position="450"/>
        <end position="468"/>
    </location>
</feature>
<feature type="transmembrane region" description="Helical" evidence="7">
    <location>
        <begin position="149"/>
        <end position="173"/>
    </location>
</feature>
<feature type="transmembrane region" description="Helical" evidence="7">
    <location>
        <begin position="279"/>
        <end position="301"/>
    </location>
</feature>
<evidence type="ECO:0000313" key="10">
    <source>
        <dbReference type="RefSeq" id="XP_027199428.1"/>
    </source>
</evidence>
<keyword evidence="5 7" id="KW-1133">Transmembrane helix</keyword>
<evidence type="ECO:0000256" key="3">
    <source>
        <dbReference type="ARBA" id="ARBA00022475"/>
    </source>
</evidence>
<dbReference type="KEGG" id="dpte:113793578"/>
<feature type="compositionally biased region" description="Low complexity" evidence="8">
    <location>
        <begin position="955"/>
        <end position="976"/>
    </location>
</feature>
<dbReference type="RefSeq" id="XP_027199428.1">
    <property type="nucleotide sequence ID" value="XM_027343627.1"/>
</dbReference>
<accession>A0A6P6Y1P9</accession>
<dbReference type="OMA" id="EVSELCI"/>